<feature type="domain" description="4'-phosphopantetheinyl transferase N-terminal" evidence="3">
    <location>
        <begin position="38"/>
        <end position="102"/>
    </location>
</feature>
<dbReference type="RefSeq" id="WP_089883663.1">
    <property type="nucleotide sequence ID" value="NZ_FNPF01000009.1"/>
</dbReference>
<feature type="binding site" evidence="1">
    <location>
        <position position="147"/>
    </location>
    <ligand>
        <name>CoA</name>
        <dbReference type="ChEBI" id="CHEBI:57287"/>
    </ligand>
</feature>
<dbReference type="GO" id="GO:0009239">
    <property type="term" value="P:enterobactin biosynthetic process"/>
    <property type="evidence" value="ECO:0007669"/>
    <property type="project" value="InterPro"/>
</dbReference>
<protein>
    <recommendedName>
        <fullName evidence="3">4'-phosphopantetheinyl transferase N-terminal domain-containing protein</fullName>
    </recommendedName>
</protein>
<dbReference type="PANTHER" id="PTHR38096">
    <property type="entry name" value="ENTEROBACTIN SYNTHASE COMPONENT D"/>
    <property type="match status" value="1"/>
</dbReference>
<feature type="binding site" evidence="1">
    <location>
        <begin position="92"/>
        <end position="93"/>
    </location>
    <ligand>
        <name>CoA</name>
        <dbReference type="ChEBI" id="CHEBI:57287"/>
    </ligand>
</feature>
<dbReference type="STRING" id="321339.SAMN05444340_10947"/>
<evidence type="ECO:0000259" key="3">
    <source>
        <dbReference type="Pfam" id="PF17837"/>
    </source>
</evidence>
<feature type="binding site" evidence="1">
    <location>
        <position position="151"/>
    </location>
    <ligand>
        <name>CoA</name>
        <dbReference type="ChEBI" id="CHEBI:57287"/>
    </ligand>
</feature>
<feature type="binding site" evidence="1">
    <location>
        <position position="48"/>
    </location>
    <ligand>
        <name>CoA</name>
        <dbReference type="ChEBI" id="CHEBI:57287"/>
    </ligand>
</feature>
<dbReference type="Proteomes" id="UP000199286">
    <property type="component" value="Unassembled WGS sequence"/>
</dbReference>
<dbReference type="GO" id="GO:0000287">
    <property type="term" value="F:magnesium ion binding"/>
    <property type="evidence" value="ECO:0007669"/>
    <property type="project" value="InterPro"/>
</dbReference>
<evidence type="ECO:0000256" key="2">
    <source>
        <dbReference type="PIRSR" id="PIRSR603542-2"/>
    </source>
</evidence>
<feature type="binding site" evidence="1">
    <location>
        <position position="114"/>
    </location>
    <ligand>
        <name>CoA</name>
        <dbReference type="ChEBI" id="CHEBI:57287"/>
    </ligand>
</feature>
<keyword evidence="2" id="KW-0460">Magnesium</keyword>
<dbReference type="InterPro" id="IPR003542">
    <property type="entry name" value="Enbac_synth_compD-like"/>
</dbReference>
<reference evidence="4 5" key="1">
    <citation type="submission" date="2016-10" db="EMBL/GenBank/DDBJ databases">
        <authorList>
            <person name="de Groot N.N."/>
        </authorList>
    </citation>
    <scope>NUCLEOTIDE SEQUENCE [LARGE SCALE GENOMIC DNA]</scope>
    <source>
        <strain evidence="4 5">DSM 26880</strain>
    </source>
</reference>
<keyword evidence="2" id="KW-0479">Metal-binding</keyword>
<evidence type="ECO:0000256" key="1">
    <source>
        <dbReference type="PIRSR" id="PIRSR603542-1"/>
    </source>
</evidence>
<feature type="binding site" evidence="1">
    <location>
        <position position="56"/>
    </location>
    <ligand>
        <name>CoA</name>
        <dbReference type="ChEBI" id="CHEBI:57287"/>
    </ligand>
</feature>
<feature type="binding site" evidence="2">
    <location>
        <position position="114"/>
    </location>
    <ligand>
        <name>Mg(2+)</name>
        <dbReference type="ChEBI" id="CHEBI:18420"/>
    </ligand>
</feature>
<feature type="binding site" evidence="2">
    <location>
        <position position="116"/>
    </location>
    <ligand>
        <name>Mg(2+)</name>
        <dbReference type="ChEBI" id="CHEBI:18420"/>
    </ligand>
</feature>
<evidence type="ECO:0000313" key="5">
    <source>
        <dbReference type="Proteomes" id="UP000199286"/>
    </source>
</evidence>
<dbReference type="Pfam" id="PF17837">
    <property type="entry name" value="4PPT_N"/>
    <property type="match status" value="1"/>
</dbReference>
<dbReference type="OrthoDB" id="8210607at2"/>
<dbReference type="PANTHER" id="PTHR38096:SF1">
    <property type="entry name" value="ENTEROBACTIN SYNTHASE COMPONENT D"/>
    <property type="match status" value="1"/>
</dbReference>
<evidence type="ECO:0000313" key="4">
    <source>
        <dbReference type="EMBL" id="SDY49703.1"/>
    </source>
</evidence>
<dbReference type="AlphaFoldDB" id="A0A1H3KC57"/>
<dbReference type="GO" id="GO:0009366">
    <property type="term" value="C:enterobactin synthetase complex"/>
    <property type="evidence" value="ECO:0007669"/>
    <property type="project" value="InterPro"/>
</dbReference>
<dbReference type="PRINTS" id="PR01399">
    <property type="entry name" value="ENTSNTHTASED"/>
</dbReference>
<gene>
    <name evidence="4" type="ORF">SAMN05444340_10947</name>
</gene>
<name>A0A1H3KC57_9RHOB</name>
<comment type="cofactor">
    <cofactor evidence="2">
        <name>Mg(2+)</name>
        <dbReference type="ChEBI" id="CHEBI:18420"/>
    </cofactor>
</comment>
<dbReference type="GO" id="GO:0005886">
    <property type="term" value="C:plasma membrane"/>
    <property type="evidence" value="ECO:0007669"/>
    <property type="project" value="TreeGrafter"/>
</dbReference>
<keyword evidence="5" id="KW-1185">Reference proteome</keyword>
<dbReference type="EMBL" id="FNPF01000009">
    <property type="protein sequence ID" value="SDY49703.1"/>
    <property type="molecule type" value="Genomic_DNA"/>
</dbReference>
<dbReference type="InterPro" id="IPR041354">
    <property type="entry name" value="4PPT_N"/>
</dbReference>
<sequence length="215" mass="22431">MNPAERAALLDHAGWPPGLWRAAVPARDDLDALWPDEALAMTRARAPRRADFVAGRIAARAALVRMGLPAGAIRQGADRAPVWPEGVVGSITHAGGLAVAAVGRSTDWAGVGLDLERDTPLDAETGAAILRTDEGQTDPLATFGAKEAAFKAQFPATGAMIGFDAARVCGDRVHLDGEGTDALPPPWRDRALPLHQWRASGWILSLCAVPAAGGS</sequence>
<dbReference type="InterPro" id="IPR037143">
    <property type="entry name" value="4-PPantetheinyl_Trfase_dom_sf"/>
</dbReference>
<dbReference type="GO" id="GO:0008897">
    <property type="term" value="F:holo-[acyl-carrier-protein] synthase activity"/>
    <property type="evidence" value="ECO:0007669"/>
    <property type="project" value="InterPro"/>
</dbReference>
<proteinExistence type="predicted"/>
<accession>A0A1H3KC57</accession>
<dbReference type="Gene3D" id="3.90.470.20">
    <property type="entry name" value="4'-phosphopantetheinyl transferase domain"/>
    <property type="match status" value="1"/>
</dbReference>
<organism evidence="4 5">
    <name type="scientific">Citreimonas salinaria</name>
    <dbReference type="NCBI Taxonomy" id="321339"/>
    <lineage>
        <taxon>Bacteria</taxon>
        <taxon>Pseudomonadati</taxon>
        <taxon>Pseudomonadota</taxon>
        <taxon>Alphaproteobacteria</taxon>
        <taxon>Rhodobacterales</taxon>
        <taxon>Roseobacteraceae</taxon>
        <taxon>Citreimonas</taxon>
    </lineage>
</organism>